<dbReference type="InterPro" id="IPR013737">
    <property type="entry name" value="Bac_rhamnosid_N"/>
</dbReference>
<feature type="chain" id="PRO_5046525604" description="alpha-L-rhamnosidase" evidence="4">
    <location>
        <begin position="29"/>
        <end position="942"/>
    </location>
</feature>
<dbReference type="EC" id="3.2.1.40" evidence="2"/>
<evidence type="ECO:0000259" key="6">
    <source>
        <dbReference type="Pfam" id="PF08531"/>
    </source>
</evidence>
<dbReference type="InterPro" id="IPR013783">
    <property type="entry name" value="Ig-like_fold"/>
</dbReference>
<evidence type="ECO:0000313" key="9">
    <source>
        <dbReference type="EMBL" id="USQ98281.1"/>
    </source>
</evidence>
<dbReference type="PIRSF" id="PIRSF010631">
    <property type="entry name" value="A-rhamnsds"/>
    <property type="match status" value="1"/>
</dbReference>
<dbReference type="Pfam" id="PF08531">
    <property type="entry name" value="Bac_rhamnosid_N"/>
    <property type="match status" value="1"/>
</dbReference>
<feature type="domain" description="Bacterial alpha-L-rhamnosidase N-terminal" evidence="6">
    <location>
        <begin position="196"/>
        <end position="364"/>
    </location>
</feature>
<dbReference type="Gene3D" id="1.50.10.10">
    <property type="match status" value="1"/>
</dbReference>
<dbReference type="Proteomes" id="UP001057520">
    <property type="component" value="Chromosome"/>
</dbReference>
<keyword evidence="4" id="KW-0732">Signal</keyword>
<dbReference type="Pfam" id="PF17390">
    <property type="entry name" value="Bac_rhamnosid_C"/>
    <property type="match status" value="1"/>
</dbReference>
<dbReference type="Pfam" id="PF25788">
    <property type="entry name" value="Ig_Rha78A_N"/>
    <property type="match status" value="1"/>
</dbReference>
<dbReference type="InterPro" id="IPR008902">
    <property type="entry name" value="Rhamnosid_concanavalin"/>
</dbReference>
<evidence type="ECO:0000256" key="2">
    <source>
        <dbReference type="ARBA" id="ARBA00012652"/>
    </source>
</evidence>
<dbReference type="InterPro" id="IPR012341">
    <property type="entry name" value="6hp_glycosidase-like_sf"/>
</dbReference>
<proteinExistence type="predicted"/>
<dbReference type="InterPro" id="IPR035398">
    <property type="entry name" value="Bac_rhamnosid_C"/>
</dbReference>
<evidence type="ECO:0000256" key="4">
    <source>
        <dbReference type="SAM" id="SignalP"/>
    </source>
</evidence>
<evidence type="ECO:0000259" key="7">
    <source>
        <dbReference type="Pfam" id="PF17389"/>
    </source>
</evidence>
<evidence type="ECO:0000259" key="8">
    <source>
        <dbReference type="Pfam" id="PF17390"/>
    </source>
</evidence>
<dbReference type="PANTHER" id="PTHR33307">
    <property type="entry name" value="ALPHA-RHAMNOSIDASE (EUROFUNG)"/>
    <property type="match status" value="1"/>
</dbReference>
<accession>A0ABY4ZZS4</accession>
<keyword evidence="10" id="KW-1185">Reference proteome</keyword>
<gene>
    <name evidence="9" type="ORF">MZV50_12375</name>
</gene>
<feature type="domain" description="Alpha-L-rhamnosidase six-hairpin glycosidase" evidence="7">
    <location>
        <begin position="489"/>
        <end position="828"/>
    </location>
</feature>
<dbReference type="GO" id="GO:0016787">
    <property type="term" value="F:hydrolase activity"/>
    <property type="evidence" value="ECO:0007669"/>
    <property type="project" value="UniProtKB-KW"/>
</dbReference>
<dbReference type="Gene3D" id="2.60.120.260">
    <property type="entry name" value="Galactose-binding domain-like"/>
    <property type="match status" value="2"/>
</dbReference>
<dbReference type="EMBL" id="CP096040">
    <property type="protein sequence ID" value="USQ98281.1"/>
    <property type="molecule type" value="Genomic_DNA"/>
</dbReference>
<dbReference type="Pfam" id="PF17389">
    <property type="entry name" value="Bac_rhamnosid6H"/>
    <property type="match status" value="1"/>
</dbReference>
<comment type="catalytic activity">
    <reaction evidence="1">
        <text>Hydrolysis of terminal non-reducing alpha-L-rhamnose residues in alpha-L-rhamnosides.</text>
        <dbReference type="EC" id="3.2.1.40"/>
    </reaction>
</comment>
<dbReference type="Pfam" id="PF05592">
    <property type="entry name" value="Bac_rhamnosid"/>
    <property type="match status" value="1"/>
</dbReference>
<feature type="signal peptide" evidence="4">
    <location>
        <begin position="1"/>
        <end position="28"/>
    </location>
</feature>
<dbReference type="Gene3D" id="2.60.420.10">
    <property type="entry name" value="Maltose phosphorylase, domain 3"/>
    <property type="match status" value="1"/>
</dbReference>
<protein>
    <recommendedName>
        <fullName evidence="2">alpha-L-rhamnosidase</fullName>
        <ecNumber evidence="2">3.2.1.40</ecNumber>
    </recommendedName>
</protein>
<dbReference type="InterPro" id="IPR035396">
    <property type="entry name" value="Bac_rhamnosid6H"/>
</dbReference>
<evidence type="ECO:0000256" key="1">
    <source>
        <dbReference type="ARBA" id="ARBA00001445"/>
    </source>
</evidence>
<reference evidence="9 10" key="1">
    <citation type="submission" date="2022-04" db="EMBL/GenBank/DDBJ databases">
        <title>Genome sequence of soybean root-associated Caulobacter segnis RL271.</title>
        <authorList>
            <person name="Longley R."/>
            <person name="Bonito G."/>
            <person name="Trigodet F."/>
            <person name="Crosson S."/>
            <person name="Fiebig A."/>
        </authorList>
    </citation>
    <scope>NUCLEOTIDE SEQUENCE [LARGE SCALE GENOMIC DNA]</scope>
    <source>
        <strain evidence="9 10">RL271</strain>
    </source>
</reference>
<sequence length="942" mass="102216">MARLNRRTVVGLALGAAGAGLSPGGAMALDAGLGITDLRVEWLTQPVGVDTRRPRFRWLLAADKPRRDVSVLGARVIVASSPSRLAARQGDVWDSGPRKGGRLTLSPNRDLPLVSHRPYWWAVEIVDASGARCWSPPARFVTGILDATEWRARWIMARPEKVRGNHVRGVDKTLADPEDTALPLLRKGFQLERLPERAVVSVIGLGHFELSVNGKPVTASVFNPGWTAYDRTALYTTYEVQELLRPGANVLGVMLGGGMYDVEKIPGRKSKFVDSFGRPKLLLQLSLHYPDGRVEHVVSDTDWRVTEGPIVFASMFGGEDVDARRERTGWNLPGADEAGWRPALAAPPQKARLKAQGVPPIVVHRRFKPVAITEPKPGVFVYDLGENFSGRPDLVVRGPAGAKVTLTPAEVLGEDGLAWQRSFNAGPDRWVLYNYILAGQGDERFTPRFNYHGFRYLQVEGAAPAGRGRAGVPEVVSLTGEFLHADLPQVGTFDCDDPLFVRIHGLIERAVVSNAFSVLTDCPHREKLGWLEQTHLNAATIFYNRDATTLYEKMIGDIVDTQQADGMVPGIAPEYVAFLEPDGRDQDARNSPEWGAAVVLSPWAAYRTYGDTRAMVDGYPAMWRYVDYLASRAAGHIVDFGLGDWYDVGPGKLGASQLTSRALTGTATWYQALDALARIARVLGRPESEADEARRRADVVKAAFNQRFFDAATGSYDRGSQTATAMPLALGMVPTGQEGRVLDALVKAVRASQDGITAGDVGFHYVVRALTENGRDDVLFDMMSVKDRPSYGYQLAQGGTALAEAWNADPTKSLNHFMLGHGEGWLFGSLAGITVDFAAEPDRVITIAPKPVGTVNAASATYRSTLGEVKTAWRREGGLIRLDVDVPAGARATVLLPTTRPNAVLETGRPVVGAKGVRATRAVARGLEMVVGSGAYSFSASL</sequence>
<evidence type="ECO:0000313" key="10">
    <source>
        <dbReference type="Proteomes" id="UP001057520"/>
    </source>
</evidence>
<dbReference type="PROSITE" id="PS51318">
    <property type="entry name" value="TAT"/>
    <property type="match status" value="1"/>
</dbReference>
<evidence type="ECO:0000256" key="3">
    <source>
        <dbReference type="ARBA" id="ARBA00022801"/>
    </source>
</evidence>
<organism evidence="9 10">
    <name type="scientific">Caulobacter segnis</name>
    <dbReference type="NCBI Taxonomy" id="88688"/>
    <lineage>
        <taxon>Bacteria</taxon>
        <taxon>Pseudomonadati</taxon>
        <taxon>Pseudomonadota</taxon>
        <taxon>Alphaproteobacteria</taxon>
        <taxon>Caulobacterales</taxon>
        <taxon>Caulobacteraceae</taxon>
        <taxon>Caulobacter</taxon>
    </lineage>
</organism>
<evidence type="ECO:0000259" key="5">
    <source>
        <dbReference type="Pfam" id="PF05592"/>
    </source>
</evidence>
<dbReference type="SUPFAM" id="SSF48208">
    <property type="entry name" value="Six-hairpin glycosidases"/>
    <property type="match status" value="1"/>
</dbReference>
<feature type="domain" description="Alpha-L-rhamnosidase concanavalin-like" evidence="5">
    <location>
        <begin position="375"/>
        <end position="465"/>
    </location>
</feature>
<dbReference type="InterPro" id="IPR016007">
    <property type="entry name" value="Alpha_rhamnosid"/>
</dbReference>
<dbReference type="PANTHER" id="PTHR33307:SF11">
    <property type="entry name" value="ALPHA-L-RHAMNOSIDASE"/>
    <property type="match status" value="1"/>
</dbReference>
<dbReference type="InterPro" id="IPR008928">
    <property type="entry name" value="6-hairpin_glycosidase_sf"/>
</dbReference>
<dbReference type="InterPro" id="IPR006311">
    <property type="entry name" value="TAT_signal"/>
</dbReference>
<name>A0ABY4ZZS4_9CAUL</name>
<keyword evidence="3 9" id="KW-0378">Hydrolase</keyword>
<feature type="domain" description="Alpha-L-rhamnosidase C-terminal" evidence="8">
    <location>
        <begin position="844"/>
        <end position="903"/>
    </location>
</feature>
<dbReference type="Gene3D" id="2.60.40.10">
    <property type="entry name" value="Immunoglobulins"/>
    <property type="match status" value="1"/>
</dbReference>